<accession>A0A1B5L305</accession>
<feature type="domain" description="RING-type" evidence="3">
    <location>
        <begin position="133"/>
        <end position="179"/>
    </location>
</feature>
<organism evidence="4 5">
    <name type="scientific">Ustilaginoidea virens</name>
    <name type="common">Rice false smut fungus</name>
    <name type="synonym">Villosiclava virens</name>
    <dbReference type="NCBI Taxonomy" id="1159556"/>
    <lineage>
        <taxon>Eukaryota</taxon>
        <taxon>Fungi</taxon>
        <taxon>Dikarya</taxon>
        <taxon>Ascomycota</taxon>
        <taxon>Pezizomycotina</taxon>
        <taxon>Sordariomycetes</taxon>
        <taxon>Hypocreomycetidae</taxon>
        <taxon>Hypocreales</taxon>
        <taxon>Clavicipitaceae</taxon>
        <taxon>Ustilaginoidea</taxon>
    </lineage>
</organism>
<evidence type="ECO:0000313" key="4">
    <source>
        <dbReference type="EMBL" id="GAO17860.1"/>
    </source>
</evidence>
<dbReference type="EMBL" id="BBTG02000004">
    <property type="protein sequence ID" value="GAO17860.1"/>
    <property type="molecule type" value="Genomic_DNA"/>
</dbReference>
<dbReference type="InterPro" id="IPR001841">
    <property type="entry name" value="Znf_RING"/>
</dbReference>
<dbReference type="GO" id="GO:0008270">
    <property type="term" value="F:zinc ion binding"/>
    <property type="evidence" value="ECO:0007669"/>
    <property type="project" value="UniProtKB-KW"/>
</dbReference>
<keyword evidence="1" id="KW-0862">Zinc</keyword>
<feature type="region of interest" description="Disordered" evidence="2">
    <location>
        <begin position="84"/>
        <end position="124"/>
    </location>
</feature>
<dbReference type="SUPFAM" id="SSF57850">
    <property type="entry name" value="RING/U-box"/>
    <property type="match status" value="1"/>
</dbReference>
<dbReference type="Proteomes" id="UP000054053">
    <property type="component" value="Unassembled WGS sequence"/>
</dbReference>
<sequence>MGPAKDALRRLSSKFGRDYLERTLLKKDAPSAQSRDLLLTGQPAEGGPAHDGLPFYVPRFSTSTLDEGVFADTTPSGGTVTLVVRNPTERTSGDSPDAITAAPPRRTHSRSDFSEATTANTNQRLDSGKPRYCFMCGNALATKQSPNGEKLAYLPCGHAFGHDCLFTWISRPESLGKCPDFPCIPMRHFCEHWTLPKETPPAEPFKDADAGVLPWNYEFCSTPKALKILKVINTSGDKVRRLDAQKRDRKKSNFDLAMQSRLKYHSTIVEQAERRLDEAQKIWWTNCWKEFGDGEKKKSRGWLWQRARRSNANTD</sequence>
<reference evidence="5" key="1">
    <citation type="journal article" date="2016" name="Genome Announc.">
        <title>Genome sequence of Ustilaginoidea virens IPU010, a rice pathogenic fungus causing false smut.</title>
        <authorList>
            <person name="Kumagai T."/>
            <person name="Ishii T."/>
            <person name="Terai G."/>
            <person name="Umemura M."/>
            <person name="Machida M."/>
            <person name="Asai K."/>
        </authorList>
    </citation>
    <scope>NUCLEOTIDE SEQUENCE [LARGE SCALE GENOMIC DNA]</scope>
    <source>
        <strain evidence="5">IPU010</strain>
    </source>
</reference>
<gene>
    <name evidence="4" type="ORF">UVI_02011550</name>
</gene>
<dbReference type="InterPro" id="IPR013083">
    <property type="entry name" value="Znf_RING/FYVE/PHD"/>
</dbReference>
<evidence type="ECO:0000256" key="1">
    <source>
        <dbReference type="PROSITE-ProRule" id="PRU00175"/>
    </source>
</evidence>
<evidence type="ECO:0000259" key="3">
    <source>
        <dbReference type="PROSITE" id="PS50089"/>
    </source>
</evidence>
<protein>
    <recommendedName>
        <fullName evidence="3">RING-type domain-containing protein</fullName>
    </recommendedName>
</protein>
<name>A0A1B5L305_USTVR</name>
<proteinExistence type="predicted"/>
<dbReference type="Gene3D" id="3.30.40.10">
    <property type="entry name" value="Zinc/RING finger domain, C3HC4 (zinc finger)"/>
    <property type="match status" value="1"/>
</dbReference>
<dbReference type="AlphaFoldDB" id="A0A1B5L305"/>
<dbReference type="PROSITE" id="PS50089">
    <property type="entry name" value="ZF_RING_2"/>
    <property type="match status" value="1"/>
</dbReference>
<feature type="compositionally biased region" description="Polar residues" evidence="2">
    <location>
        <begin position="114"/>
        <end position="124"/>
    </location>
</feature>
<evidence type="ECO:0000313" key="5">
    <source>
        <dbReference type="Proteomes" id="UP000054053"/>
    </source>
</evidence>
<evidence type="ECO:0000256" key="2">
    <source>
        <dbReference type="SAM" id="MobiDB-lite"/>
    </source>
</evidence>
<keyword evidence="1" id="KW-0479">Metal-binding</keyword>
<keyword evidence="1" id="KW-0863">Zinc-finger</keyword>
<comment type="caution">
    <text evidence="4">The sequence shown here is derived from an EMBL/GenBank/DDBJ whole genome shotgun (WGS) entry which is preliminary data.</text>
</comment>